<dbReference type="EMBL" id="SNXZ01000002">
    <property type="protein sequence ID" value="TDQ01409.1"/>
    <property type="molecule type" value="Genomic_DNA"/>
</dbReference>
<dbReference type="RefSeq" id="WP_133849992.1">
    <property type="nucleotide sequence ID" value="NZ_SNXZ01000002.1"/>
</dbReference>
<evidence type="ECO:0000313" key="2">
    <source>
        <dbReference type="EMBL" id="TDQ01409.1"/>
    </source>
</evidence>
<proteinExistence type="predicted"/>
<evidence type="ECO:0000256" key="1">
    <source>
        <dbReference type="SAM" id="Phobius"/>
    </source>
</evidence>
<evidence type="ECO:0000313" key="3">
    <source>
        <dbReference type="Proteomes" id="UP000295444"/>
    </source>
</evidence>
<dbReference type="AlphaFoldDB" id="A0A4R6SKC3"/>
<comment type="caution">
    <text evidence="2">The sequence shown here is derived from an EMBL/GenBank/DDBJ whole genome shotgun (WGS) entry which is preliminary data.</text>
</comment>
<keyword evidence="1" id="KW-0812">Transmembrane</keyword>
<keyword evidence="1" id="KW-0472">Membrane</keyword>
<keyword evidence="3" id="KW-1185">Reference proteome</keyword>
<keyword evidence="1" id="KW-1133">Transmembrane helix</keyword>
<sequence>MTEQDRTDARLKTLQTQLDELREARTGDRTYAAFAGIASALAVAVVVLSTGTWFTYKSHTYSAWEQPGDINWFGYVAVILLFALVAASIAVVWLDGPGHLGHWLLAFLAGLTAVCVLVLAAQVPRQGDLHTAPAYWFTIAAAIGLALAHGYRGDRLSKARRF</sequence>
<name>A0A4R6SKC3_LABRH</name>
<feature type="transmembrane region" description="Helical" evidence="1">
    <location>
        <begin position="31"/>
        <end position="52"/>
    </location>
</feature>
<feature type="transmembrane region" description="Helical" evidence="1">
    <location>
        <begin position="72"/>
        <end position="94"/>
    </location>
</feature>
<protein>
    <submittedName>
        <fullName evidence="2">Uncharacterized protein</fullName>
    </submittedName>
</protein>
<organism evidence="2 3">
    <name type="scientific">Labedaea rhizosphaerae</name>
    <dbReference type="NCBI Taxonomy" id="598644"/>
    <lineage>
        <taxon>Bacteria</taxon>
        <taxon>Bacillati</taxon>
        <taxon>Actinomycetota</taxon>
        <taxon>Actinomycetes</taxon>
        <taxon>Pseudonocardiales</taxon>
        <taxon>Pseudonocardiaceae</taxon>
        <taxon>Labedaea</taxon>
    </lineage>
</organism>
<feature type="transmembrane region" description="Helical" evidence="1">
    <location>
        <begin position="133"/>
        <end position="151"/>
    </location>
</feature>
<accession>A0A4R6SKC3</accession>
<dbReference type="Proteomes" id="UP000295444">
    <property type="component" value="Unassembled WGS sequence"/>
</dbReference>
<feature type="transmembrane region" description="Helical" evidence="1">
    <location>
        <begin position="101"/>
        <end position="121"/>
    </location>
</feature>
<reference evidence="2 3" key="1">
    <citation type="submission" date="2019-03" db="EMBL/GenBank/DDBJ databases">
        <title>Genomic Encyclopedia of Type Strains, Phase IV (KMG-IV): sequencing the most valuable type-strain genomes for metagenomic binning, comparative biology and taxonomic classification.</title>
        <authorList>
            <person name="Goeker M."/>
        </authorList>
    </citation>
    <scope>NUCLEOTIDE SEQUENCE [LARGE SCALE GENOMIC DNA]</scope>
    <source>
        <strain evidence="2 3">DSM 45361</strain>
    </source>
</reference>
<gene>
    <name evidence="2" type="ORF">EV186_1021277</name>
</gene>